<dbReference type="Pfam" id="PF01206">
    <property type="entry name" value="TusA"/>
    <property type="match status" value="1"/>
</dbReference>
<evidence type="ECO:0000256" key="1">
    <source>
        <dbReference type="ARBA" id="ARBA00008984"/>
    </source>
</evidence>
<evidence type="ECO:0000256" key="2">
    <source>
        <dbReference type="ARBA" id="ARBA00022490"/>
    </source>
</evidence>
<keyword evidence="4" id="KW-0808">Transferase</keyword>
<accession>A0A839IPB4</accession>
<dbReference type="NCBIfam" id="NF001423">
    <property type="entry name" value="PRK00299.1"/>
    <property type="match status" value="1"/>
</dbReference>
<dbReference type="EMBL" id="JACJFM010000009">
    <property type="protein sequence ID" value="MBB1486761.1"/>
    <property type="molecule type" value="Genomic_DNA"/>
</dbReference>
<dbReference type="InterPro" id="IPR036868">
    <property type="entry name" value="TusA-like_sf"/>
</dbReference>
<gene>
    <name evidence="4" type="primary">tusA</name>
    <name evidence="4" type="ORF">H4O21_09080</name>
</gene>
<reference evidence="4 5" key="1">
    <citation type="submission" date="2020-08" db="EMBL/GenBank/DDBJ databases">
        <title>Oceanospirillum sp. nov. isolated from marine sediment.</title>
        <authorList>
            <person name="Ji X."/>
        </authorList>
    </citation>
    <scope>NUCLEOTIDE SEQUENCE [LARGE SCALE GENOMIC DNA]</scope>
    <source>
        <strain evidence="4 5">D5</strain>
    </source>
</reference>
<dbReference type="CDD" id="cd03423">
    <property type="entry name" value="SirA"/>
    <property type="match status" value="1"/>
</dbReference>
<protein>
    <submittedName>
        <fullName evidence="4">Sulfurtransferase TusA</fullName>
        <ecNumber evidence="4">2.8.1.-</ecNumber>
    </submittedName>
</protein>
<comment type="similarity">
    <text evidence="1">Belongs to the sulfur carrier protein TusA family.</text>
</comment>
<dbReference type="PROSITE" id="PS01148">
    <property type="entry name" value="UPF0033"/>
    <property type="match status" value="1"/>
</dbReference>
<dbReference type="PANTHER" id="PTHR33279:SF2">
    <property type="entry name" value="SULFUR CARRIER PROTEIN TUSA"/>
    <property type="match status" value="1"/>
</dbReference>
<dbReference type="Proteomes" id="UP000565262">
    <property type="component" value="Unassembled WGS sequence"/>
</dbReference>
<dbReference type="SUPFAM" id="SSF64307">
    <property type="entry name" value="SirA-like"/>
    <property type="match status" value="1"/>
</dbReference>
<evidence type="ECO:0000313" key="5">
    <source>
        <dbReference type="Proteomes" id="UP000565262"/>
    </source>
</evidence>
<dbReference type="GO" id="GO:0002143">
    <property type="term" value="P:tRNA wobble position uridine thiolation"/>
    <property type="evidence" value="ECO:0007669"/>
    <property type="project" value="InterPro"/>
</dbReference>
<keyword evidence="5" id="KW-1185">Reference proteome</keyword>
<dbReference type="Gene3D" id="3.30.110.40">
    <property type="entry name" value="TusA-like domain"/>
    <property type="match status" value="1"/>
</dbReference>
<dbReference type="RefSeq" id="WP_182808544.1">
    <property type="nucleotide sequence ID" value="NZ_JACJFM010000009.1"/>
</dbReference>
<feature type="domain" description="UPF0033" evidence="3">
    <location>
        <begin position="10"/>
        <end position="34"/>
    </location>
</feature>
<name>A0A839IPB4_9GAMM</name>
<dbReference type="GO" id="GO:0016740">
    <property type="term" value="F:transferase activity"/>
    <property type="evidence" value="ECO:0007669"/>
    <property type="project" value="UniProtKB-KW"/>
</dbReference>
<evidence type="ECO:0000313" key="4">
    <source>
        <dbReference type="EMBL" id="MBB1486761.1"/>
    </source>
</evidence>
<dbReference type="InterPro" id="IPR022931">
    <property type="entry name" value="Sulphur_carrier_TusA"/>
</dbReference>
<evidence type="ECO:0000259" key="3">
    <source>
        <dbReference type="PROSITE" id="PS01148"/>
    </source>
</evidence>
<proteinExistence type="inferred from homology"/>
<dbReference type="InterPro" id="IPR001455">
    <property type="entry name" value="TusA-like"/>
</dbReference>
<dbReference type="AlphaFoldDB" id="A0A839IPB4"/>
<keyword evidence="2" id="KW-0963">Cytoplasm</keyword>
<sequence>MSDITFTHELDTSGLMCPEPVMMLHGKVREMEKGDVLKVIATDPSTTRDIPKFCQFLGFPLLDQQQDGDVYVYFIEKNTD</sequence>
<organism evidence="4 5">
    <name type="scientific">Oceanospirillum sediminis</name>
    <dbReference type="NCBI Taxonomy" id="2760088"/>
    <lineage>
        <taxon>Bacteria</taxon>
        <taxon>Pseudomonadati</taxon>
        <taxon>Pseudomonadota</taxon>
        <taxon>Gammaproteobacteria</taxon>
        <taxon>Oceanospirillales</taxon>
        <taxon>Oceanospirillaceae</taxon>
        <taxon>Oceanospirillum</taxon>
    </lineage>
</organism>
<comment type="caution">
    <text evidence="4">The sequence shown here is derived from an EMBL/GenBank/DDBJ whole genome shotgun (WGS) entry which is preliminary data.</text>
</comment>
<dbReference type="GO" id="GO:0097163">
    <property type="term" value="F:sulfur carrier activity"/>
    <property type="evidence" value="ECO:0007669"/>
    <property type="project" value="InterPro"/>
</dbReference>
<dbReference type="PANTHER" id="PTHR33279">
    <property type="entry name" value="SULFUR CARRIER PROTEIN YEDF-RELATED"/>
    <property type="match status" value="1"/>
</dbReference>
<dbReference type="EC" id="2.8.1.-" evidence="4"/>